<gene>
    <name evidence="2" type="ORF">J1C50_02040</name>
</gene>
<keyword evidence="1" id="KW-1133">Transmembrane helix</keyword>
<keyword evidence="1" id="KW-0812">Transmembrane</keyword>
<protein>
    <submittedName>
        <fullName evidence="2">Uncharacterized protein</fullName>
    </submittedName>
</protein>
<reference evidence="2 3" key="1">
    <citation type="submission" date="2021-03" db="EMBL/GenBank/DDBJ databases">
        <title>First Case of infection caused by Chromobacterium haemolyticum derived from water in China.</title>
        <authorList>
            <person name="Chen J."/>
            <person name="Liu C."/>
        </authorList>
    </citation>
    <scope>NUCLEOTIDE SEQUENCE [LARGE SCALE GENOMIC DNA]</scope>
    <source>
        <strain evidence="2 3">WJ-5</strain>
    </source>
</reference>
<organism evidence="2 3">
    <name type="scientific">Chromobacterium haemolyticum</name>
    <dbReference type="NCBI Taxonomy" id="394935"/>
    <lineage>
        <taxon>Bacteria</taxon>
        <taxon>Pseudomonadati</taxon>
        <taxon>Pseudomonadota</taxon>
        <taxon>Betaproteobacteria</taxon>
        <taxon>Neisseriales</taxon>
        <taxon>Chromobacteriaceae</taxon>
        <taxon>Chromobacterium</taxon>
    </lineage>
</organism>
<proteinExistence type="predicted"/>
<evidence type="ECO:0000313" key="2">
    <source>
        <dbReference type="EMBL" id="MBO0414279.1"/>
    </source>
</evidence>
<accession>A0ABS3GH68</accession>
<feature type="transmembrane region" description="Helical" evidence="1">
    <location>
        <begin position="21"/>
        <end position="39"/>
    </location>
</feature>
<evidence type="ECO:0000313" key="3">
    <source>
        <dbReference type="Proteomes" id="UP000664349"/>
    </source>
</evidence>
<dbReference type="EMBL" id="JAFLRD010000002">
    <property type="protein sequence ID" value="MBO0414279.1"/>
    <property type="molecule type" value="Genomic_DNA"/>
</dbReference>
<evidence type="ECO:0000256" key="1">
    <source>
        <dbReference type="SAM" id="Phobius"/>
    </source>
</evidence>
<sequence>MAVIFDFISGSKAPYLFLETGYIYAILVIFGILGGYSFSTGKRFMMYVRAATQVFKALELPAPDNIDLPKATKRKPDDPGAFGVMYFKY</sequence>
<dbReference type="Proteomes" id="UP000664349">
    <property type="component" value="Unassembled WGS sequence"/>
</dbReference>
<name>A0ABS3GH68_9NEIS</name>
<comment type="caution">
    <text evidence="2">The sequence shown here is derived from an EMBL/GenBank/DDBJ whole genome shotgun (WGS) entry which is preliminary data.</text>
</comment>
<keyword evidence="3" id="KW-1185">Reference proteome</keyword>
<keyword evidence="1" id="KW-0472">Membrane</keyword>